<dbReference type="EMBL" id="JWZT01004411">
    <property type="protein sequence ID" value="KII64166.1"/>
    <property type="molecule type" value="Genomic_DNA"/>
</dbReference>
<evidence type="ECO:0000313" key="1">
    <source>
        <dbReference type="EMBL" id="KII64166.1"/>
    </source>
</evidence>
<proteinExistence type="predicted"/>
<sequence length="147" mass="17445">MLTVVLGRLNSASMRQIKNSNWKLYDEYVDSRGHRLTFSRADRDSDKWAAFGLKTLLLIKIFLEANIDKSFQEEDGLHVRVHISAGDKKLLKTQWFALRHFLPNPPFQAHKWFKYHRSMNHHSIYVFKVVNHGPMKHEPKSTLRLRY</sequence>
<reference evidence="1 2" key="1">
    <citation type="journal article" date="2014" name="Genome Biol. Evol.">
        <title>The genome of the myxosporean Thelohanellus kitauei shows adaptations to nutrient acquisition within its fish host.</title>
        <authorList>
            <person name="Yang Y."/>
            <person name="Xiong J."/>
            <person name="Zhou Z."/>
            <person name="Huo F."/>
            <person name="Miao W."/>
            <person name="Ran C."/>
            <person name="Liu Y."/>
            <person name="Zhang J."/>
            <person name="Feng J."/>
            <person name="Wang M."/>
            <person name="Wang M."/>
            <person name="Wang L."/>
            <person name="Yao B."/>
        </authorList>
    </citation>
    <scope>NUCLEOTIDE SEQUENCE [LARGE SCALE GENOMIC DNA]</scope>
    <source>
        <strain evidence="1">Wuqing</strain>
    </source>
</reference>
<comment type="caution">
    <text evidence="1">The sequence shown here is derived from an EMBL/GenBank/DDBJ whole genome shotgun (WGS) entry which is preliminary data.</text>
</comment>
<accession>A0A0C2MB22</accession>
<gene>
    <name evidence="1" type="ORF">RF11_03221</name>
</gene>
<keyword evidence="2" id="KW-1185">Reference proteome</keyword>
<name>A0A0C2MB22_THEKT</name>
<dbReference type="Proteomes" id="UP000031668">
    <property type="component" value="Unassembled WGS sequence"/>
</dbReference>
<organism evidence="1 2">
    <name type="scientific">Thelohanellus kitauei</name>
    <name type="common">Myxosporean</name>
    <dbReference type="NCBI Taxonomy" id="669202"/>
    <lineage>
        <taxon>Eukaryota</taxon>
        <taxon>Metazoa</taxon>
        <taxon>Cnidaria</taxon>
        <taxon>Myxozoa</taxon>
        <taxon>Myxosporea</taxon>
        <taxon>Bivalvulida</taxon>
        <taxon>Platysporina</taxon>
        <taxon>Myxobolidae</taxon>
        <taxon>Thelohanellus</taxon>
    </lineage>
</organism>
<evidence type="ECO:0000313" key="2">
    <source>
        <dbReference type="Proteomes" id="UP000031668"/>
    </source>
</evidence>
<dbReference type="AlphaFoldDB" id="A0A0C2MB22"/>
<protein>
    <submittedName>
        <fullName evidence="1">Uncharacterized protein</fullName>
    </submittedName>
</protein>